<dbReference type="RefSeq" id="WP_067870977.1">
    <property type="nucleotide sequence ID" value="NZ_JAAXOP010000023.1"/>
</dbReference>
<organism evidence="11 12">
    <name type="scientific">Nocardia vermiculata</name>
    <dbReference type="NCBI Taxonomy" id="257274"/>
    <lineage>
        <taxon>Bacteria</taxon>
        <taxon>Bacillati</taxon>
        <taxon>Actinomycetota</taxon>
        <taxon>Actinomycetes</taxon>
        <taxon>Mycobacteriales</taxon>
        <taxon>Nocardiaceae</taxon>
        <taxon>Nocardia</taxon>
    </lineage>
</organism>
<dbReference type="Proteomes" id="UP000565711">
    <property type="component" value="Unassembled WGS sequence"/>
</dbReference>
<dbReference type="InterPro" id="IPR042485">
    <property type="entry name" value="T7SS_EccB_R3"/>
</dbReference>
<evidence type="ECO:0000256" key="2">
    <source>
        <dbReference type="ARBA" id="ARBA00008149"/>
    </source>
</evidence>
<dbReference type="NCBIfam" id="TIGR03919">
    <property type="entry name" value="T7SS_EccB"/>
    <property type="match status" value="1"/>
</dbReference>
<keyword evidence="3" id="KW-1003">Cell membrane</keyword>
<evidence type="ECO:0000256" key="6">
    <source>
        <dbReference type="ARBA" id="ARBA00022801"/>
    </source>
</evidence>
<evidence type="ECO:0000313" key="12">
    <source>
        <dbReference type="Proteomes" id="UP000565711"/>
    </source>
</evidence>
<dbReference type="InterPro" id="IPR044857">
    <property type="entry name" value="T7SS_EccB_R1"/>
</dbReference>
<dbReference type="PANTHER" id="PTHR40765:SF2">
    <property type="entry name" value="ESX-2 SECRETION SYSTEM ATPASE ECCB2"/>
    <property type="match status" value="1"/>
</dbReference>
<name>A0A846Y5A3_9NOCA</name>
<reference evidence="11 12" key="1">
    <citation type="submission" date="2020-04" db="EMBL/GenBank/DDBJ databases">
        <title>MicrobeNet Type strains.</title>
        <authorList>
            <person name="Nicholson A.C."/>
        </authorList>
    </citation>
    <scope>NUCLEOTIDE SEQUENCE [LARGE SCALE GENOMIC DNA]</scope>
    <source>
        <strain evidence="11 12">JCM 12354</strain>
    </source>
</reference>
<dbReference type="GO" id="GO:0005886">
    <property type="term" value="C:plasma membrane"/>
    <property type="evidence" value="ECO:0007669"/>
    <property type="project" value="UniProtKB-SubCell"/>
</dbReference>
<dbReference type="AlphaFoldDB" id="A0A846Y5A3"/>
<dbReference type="EMBL" id="JAAXOP010000023">
    <property type="protein sequence ID" value="NKY54027.1"/>
    <property type="molecule type" value="Genomic_DNA"/>
</dbReference>
<evidence type="ECO:0000313" key="11">
    <source>
        <dbReference type="EMBL" id="NKY54027.1"/>
    </source>
</evidence>
<evidence type="ECO:0000256" key="3">
    <source>
        <dbReference type="ARBA" id="ARBA00022475"/>
    </source>
</evidence>
<gene>
    <name evidence="11" type="primary">eccB</name>
    <name evidence="11" type="ORF">HGA08_27925</name>
</gene>
<dbReference type="GO" id="GO:0005524">
    <property type="term" value="F:ATP binding"/>
    <property type="evidence" value="ECO:0007669"/>
    <property type="project" value="UniProtKB-KW"/>
</dbReference>
<dbReference type="Gene3D" id="2.40.50.910">
    <property type="entry name" value="Type VII secretion system EccB, repeat 3 domain"/>
    <property type="match status" value="1"/>
</dbReference>
<comment type="subcellular location">
    <subcellularLocation>
        <location evidence="1">Cell membrane</location>
        <topology evidence="1">Single-pass membrane protein</topology>
    </subcellularLocation>
</comment>
<keyword evidence="7" id="KW-0067">ATP-binding</keyword>
<dbReference type="Pfam" id="PF05108">
    <property type="entry name" value="T7SS_ESX1_EccB"/>
    <property type="match status" value="1"/>
</dbReference>
<dbReference type="Gene3D" id="3.30.2390.20">
    <property type="entry name" value="Type VII secretion system EccB, repeat 1 domain"/>
    <property type="match status" value="1"/>
</dbReference>
<keyword evidence="6" id="KW-0378">Hydrolase</keyword>
<evidence type="ECO:0000256" key="10">
    <source>
        <dbReference type="SAM" id="Phobius"/>
    </source>
</evidence>
<comment type="similarity">
    <text evidence="2">Belongs to the EccB family.</text>
</comment>
<dbReference type="GO" id="GO:0016787">
    <property type="term" value="F:hydrolase activity"/>
    <property type="evidence" value="ECO:0007669"/>
    <property type="project" value="UniProtKB-KW"/>
</dbReference>
<comment type="caution">
    <text evidence="11">The sequence shown here is derived from an EMBL/GenBank/DDBJ whole genome shotgun (WGS) entry which is preliminary data.</text>
</comment>
<dbReference type="GO" id="GO:0005576">
    <property type="term" value="C:extracellular region"/>
    <property type="evidence" value="ECO:0007669"/>
    <property type="project" value="TreeGrafter"/>
</dbReference>
<sequence length="521" mass="53496">MARFRVVTKHQISGWRFLLRRIEHALLRRDASMVDDPQRGRSTALTIGVALACLMVAGSAVLAFFKPAKQVGDSNLVSEKDSGALFVRLDNRLYPALNLSSARLITGSAGVPVPVSREELAKYPRGPWVGIPGAPGVMSDTGGRDSSWSVCDTARIGASAPVDRRTGLPTAGTGVTTTVIGGPVTVQDDGKGAIHSLGADEARLLRQDGNTWLVYTDGGHGVVRAAIDLADSAVTLALGIDATAPVVEASRGLIAAIPEAPPLRVPEVPGAGEPAVLDGGVSAPVGAVVTVSNPGRGASYYLVSQSGLVEVGSVLAAMIRNANSRGAVASMTVGPDAVAKNLHPGDWPGTSAYPTHPVTVANPEKSGVTCVHWSRGAAEENAVTRLLIGRRLPLPAQEQGSVVPLVTAPTSHGATADHALLSGSSGRFVQLTGNEPDSPLRESLYWISDSGIRYGIAVQPGAGDRTVAALGLKSPVPAPWSIISLFAVGPTLSESDARIQHDGIAPDKAAVGLPEKAGGGA</sequence>
<dbReference type="PANTHER" id="PTHR40765">
    <property type="entry name" value="ESX-2 SECRETION SYSTEM ATPASE ECCB2"/>
    <property type="match status" value="1"/>
</dbReference>
<feature type="transmembrane region" description="Helical" evidence="10">
    <location>
        <begin position="43"/>
        <end position="65"/>
    </location>
</feature>
<keyword evidence="12" id="KW-1185">Reference proteome</keyword>
<dbReference type="InterPro" id="IPR007795">
    <property type="entry name" value="T7SS_EccB"/>
</dbReference>
<proteinExistence type="inferred from homology"/>
<keyword evidence="8 10" id="KW-1133">Transmembrane helix</keyword>
<evidence type="ECO:0000256" key="9">
    <source>
        <dbReference type="ARBA" id="ARBA00023136"/>
    </source>
</evidence>
<evidence type="ECO:0000256" key="5">
    <source>
        <dbReference type="ARBA" id="ARBA00022741"/>
    </source>
</evidence>
<keyword evidence="9 10" id="KW-0472">Membrane</keyword>
<keyword evidence="5" id="KW-0547">Nucleotide-binding</keyword>
<keyword evidence="4 10" id="KW-0812">Transmembrane</keyword>
<evidence type="ECO:0000256" key="8">
    <source>
        <dbReference type="ARBA" id="ARBA00022989"/>
    </source>
</evidence>
<protein>
    <submittedName>
        <fullName evidence="11">Type VII secretion protein EccB</fullName>
    </submittedName>
</protein>
<evidence type="ECO:0000256" key="7">
    <source>
        <dbReference type="ARBA" id="ARBA00022840"/>
    </source>
</evidence>
<evidence type="ECO:0000256" key="1">
    <source>
        <dbReference type="ARBA" id="ARBA00004162"/>
    </source>
</evidence>
<evidence type="ECO:0000256" key="4">
    <source>
        <dbReference type="ARBA" id="ARBA00022692"/>
    </source>
</evidence>
<accession>A0A846Y5A3</accession>